<gene>
    <name evidence="1" type="ORF">ODALV1_LOCUS10955</name>
</gene>
<dbReference type="InterPro" id="IPR008952">
    <property type="entry name" value="Tetraspanin_EC2_sf"/>
</dbReference>
<keyword evidence="2" id="KW-1185">Reference proteome</keyword>
<reference evidence="1 2" key="1">
    <citation type="submission" date="2024-08" db="EMBL/GenBank/DDBJ databases">
        <authorList>
            <person name="Cucini C."/>
            <person name="Frati F."/>
        </authorList>
    </citation>
    <scope>NUCLEOTIDE SEQUENCE [LARGE SCALE GENOMIC DNA]</scope>
</reference>
<name>A0ABP1QFR8_9HEXA</name>
<proteinExistence type="predicted"/>
<dbReference type="EMBL" id="CAXLJM020000033">
    <property type="protein sequence ID" value="CAL8101785.1"/>
    <property type="molecule type" value="Genomic_DNA"/>
</dbReference>
<evidence type="ECO:0000313" key="2">
    <source>
        <dbReference type="Proteomes" id="UP001642540"/>
    </source>
</evidence>
<dbReference type="Gene3D" id="1.10.1450.10">
    <property type="entry name" value="Tetraspanin"/>
    <property type="match status" value="1"/>
</dbReference>
<comment type="caution">
    <text evidence="1">The sequence shown here is derived from an EMBL/GenBank/DDBJ whole genome shotgun (WGS) entry which is preliminary data.</text>
</comment>
<protein>
    <submittedName>
        <fullName evidence="1">Uncharacterized protein</fullName>
    </submittedName>
</protein>
<evidence type="ECO:0000313" key="1">
    <source>
        <dbReference type="EMBL" id="CAL8101785.1"/>
    </source>
</evidence>
<accession>A0ABP1QFR8</accession>
<organism evidence="1 2">
    <name type="scientific">Orchesella dallaii</name>
    <dbReference type="NCBI Taxonomy" id="48710"/>
    <lineage>
        <taxon>Eukaryota</taxon>
        <taxon>Metazoa</taxon>
        <taxon>Ecdysozoa</taxon>
        <taxon>Arthropoda</taxon>
        <taxon>Hexapoda</taxon>
        <taxon>Collembola</taxon>
        <taxon>Entomobryomorpha</taxon>
        <taxon>Entomobryoidea</taxon>
        <taxon>Orchesellidae</taxon>
        <taxon>Orchesellinae</taxon>
        <taxon>Orchesella</taxon>
    </lineage>
</organism>
<dbReference type="SUPFAM" id="SSF48652">
    <property type="entry name" value="Tetraspanin"/>
    <property type="match status" value="1"/>
</dbReference>
<dbReference type="Proteomes" id="UP001642540">
    <property type="component" value="Unassembled WGS sequence"/>
</dbReference>
<sequence length="228" mass="25667">MIKSNSFVTAETALPKKGRSPDAPPINSNCIICEEQIQIVQVPALNYQQQPKGSVEQCQCITAADDKKFFGKKLHECCGITSFRNWNEVARAASETKNVYPSSCCDKTTYGNRCKSPPTMMEVYSKGCLKHEVNTFMLIGYLSFLFSSAHLHFEFFSLVSIVKVYGRQKFVFDHTECCRLQESKMNDVKQPSASQLHSKNQDAENDLNANVLQNESIVSIELKRAMTV</sequence>